<dbReference type="PANTHER" id="PTHR23227">
    <property type="entry name" value="BUCENTAUR RELATED"/>
    <property type="match status" value="1"/>
</dbReference>
<proteinExistence type="predicted"/>
<evidence type="ECO:0000313" key="1">
    <source>
        <dbReference type="Proteomes" id="UP000694888"/>
    </source>
</evidence>
<dbReference type="InterPro" id="IPR036691">
    <property type="entry name" value="Endo/exonu/phosph_ase_sf"/>
</dbReference>
<dbReference type="Proteomes" id="UP000694888">
    <property type="component" value="Unplaced"/>
</dbReference>
<dbReference type="RefSeq" id="XP_012946893.1">
    <property type="nucleotide sequence ID" value="XM_013091439.1"/>
</dbReference>
<accession>A0ABM1AFY7</accession>
<keyword evidence="1" id="KW-1185">Reference proteome</keyword>
<name>A0ABM1AFY7_APLCA</name>
<dbReference type="InterPro" id="IPR027124">
    <property type="entry name" value="Swc5/CFDP1/2"/>
</dbReference>
<dbReference type="SUPFAM" id="SSF56219">
    <property type="entry name" value="DNase I-like"/>
    <property type="match status" value="1"/>
</dbReference>
<protein>
    <submittedName>
        <fullName evidence="2">Craniofacial development protein 2-like</fullName>
    </submittedName>
</protein>
<organism evidence="1 2">
    <name type="scientific">Aplysia californica</name>
    <name type="common">California sea hare</name>
    <dbReference type="NCBI Taxonomy" id="6500"/>
    <lineage>
        <taxon>Eukaryota</taxon>
        <taxon>Metazoa</taxon>
        <taxon>Spiralia</taxon>
        <taxon>Lophotrochozoa</taxon>
        <taxon>Mollusca</taxon>
        <taxon>Gastropoda</taxon>
        <taxon>Heterobranchia</taxon>
        <taxon>Euthyneura</taxon>
        <taxon>Tectipleura</taxon>
        <taxon>Aplysiida</taxon>
        <taxon>Aplysioidea</taxon>
        <taxon>Aplysiidae</taxon>
        <taxon>Aplysia</taxon>
    </lineage>
</organism>
<sequence length="120" mass="13471">MASLGIKKYLKERDGRKTVINMNIIQVYAPTNGAEEENKDDFYNPLQSMIDKLPGNNINIVMADLNAKIGSDYGHCEEIMDRYGLGEANDNGERFHNVCAFNNLVIGGTIFPHKRIHKAT</sequence>
<dbReference type="Gene3D" id="3.60.10.10">
    <property type="entry name" value="Endonuclease/exonuclease/phosphatase"/>
    <property type="match status" value="1"/>
</dbReference>
<gene>
    <name evidence="2" type="primary">LOC106014212</name>
</gene>
<dbReference type="GeneID" id="106014212"/>
<reference evidence="2" key="1">
    <citation type="submission" date="2025-08" db="UniProtKB">
        <authorList>
            <consortium name="RefSeq"/>
        </authorList>
    </citation>
    <scope>IDENTIFICATION</scope>
</reference>
<evidence type="ECO:0000313" key="2">
    <source>
        <dbReference type="RefSeq" id="XP_012946893.1"/>
    </source>
</evidence>
<dbReference type="PANTHER" id="PTHR23227:SF67">
    <property type="entry name" value="CRANIOFACIAL DEVELOPMENT PROTEIN 2-LIKE"/>
    <property type="match status" value="1"/>
</dbReference>